<dbReference type="PANTHER" id="PTHR47219">
    <property type="entry name" value="RAB GTPASE-ACTIVATING PROTEIN 1-LIKE"/>
    <property type="match status" value="1"/>
</dbReference>
<dbReference type="FunFam" id="1.10.472.80:FF:000050">
    <property type="entry name" value="GTPase activating protein (Gyp3)"/>
    <property type="match status" value="1"/>
</dbReference>
<dbReference type="Proteomes" id="UP001175261">
    <property type="component" value="Unassembled WGS sequence"/>
</dbReference>
<evidence type="ECO:0000259" key="2">
    <source>
        <dbReference type="PROSITE" id="PS50086"/>
    </source>
</evidence>
<feature type="compositionally biased region" description="Basic and acidic residues" evidence="1">
    <location>
        <begin position="390"/>
        <end position="400"/>
    </location>
</feature>
<evidence type="ECO:0000313" key="3">
    <source>
        <dbReference type="EMBL" id="KAK0387021.1"/>
    </source>
</evidence>
<feature type="compositionally biased region" description="Polar residues" evidence="1">
    <location>
        <begin position="94"/>
        <end position="104"/>
    </location>
</feature>
<dbReference type="PROSITE" id="PS50086">
    <property type="entry name" value="TBC_RABGAP"/>
    <property type="match status" value="1"/>
</dbReference>
<name>A0AA39GH13_SARSR</name>
<feature type="domain" description="Rab-GAP TBC" evidence="2">
    <location>
        <begin position="548"/>
        <end position="798"/>
    </location>
</feature>
<dbReference type="PANTHER" id="PTHR47219:SF20">
    <property type="entry name" value="TBC1 DOMAIN FAMILY MEMBER 2B"/>
    <property type="match status" value="1"/>
</dbReference>
<feature type="region of interest" description="Disordered" evidence="1">
    <location>
        <begin position="30"/>
        <end position="291"/>
    </location>
</feature>
<dbReference type="Gene3D" id="1.10.8.270">
    <property type="entry name" value="putative rabgap domain of human tbc1 domain family member 14 like domains"/>
    <property type="match status" value="1"/>
</dbReference>
<accession>A0AA39GH13</accession>
<dbReference type="InterPro" id="IPR050302">
    <property type="entry name" value="Rab_GAP_TBC_domain"/>
</dbReference>
<reference evidence="3" key="1">
    <citation type="submission" date="2022-10" db="EMBL/GenBank/DDBJ databases">
        <title>Determination and structural analysis of whole genome sequence of Sarocladium strictum F4-1.</title>
        <authorList>
            <person name="Hu L."/>
            <person name="Jiang Y."/>
        </authorList>
    </citation>
    <scope>NUCLEOTIDE SEQUENCE</scope>
    <source>
        <strain evidence="3">F4-1</strain>
    </source>
</reference>
<evidence type="ECO:0000313" key="4">
    <source>
        <dbReference type="Proteomes" id="UP001175261"/>
    </source>
</evidence>
<feature type="compositionally biased region" description="Basic residues" evidence="1">
    <location>
        <begin position="743"/>
        <end position="752"/>
    </location>
</feature>
<feature type="compositionally biased region" description="Polar residues" evidence="1">
    <location>
        <begin position="251"/>
        <end position="284"/>
    </location>
</feature>
<dbReference type="GO" id="GO:0031267">
    <property type="term" value="F:small GTPase binding"/>
    <property type="evidence" value="ECO:0007669"/>
    <property type="project" value="TreeGrafter"/>
</dbReference>
<feature type="region of interest" description="Disordered" evidence="1">
    <location>
        <begin position="865"/>
        <end position="919"/>
    </location>
</feature>
<dbReference type="GO" id="GO:0005096">
    <property type="term" value="F:GTPase activator activity"/>
    <property type="evidence" value="ECO:0007669"/>
    <property type="project" value="TreeGrafter"/>
</dbReference>
<feature type="region of interest" description="Disordered" evidence="1">
    <location>
        <begin position="387"/>
        <end position="482"/>
    </location>
</feature>
<dbReference type="EMBL" id="JAPDFR010000004">
    <property type="protein sequence ID" value="KAK0387021.1"/>
    <property type="molecule type" value="Genomic_DNA"/>
</dbReference>
<comment type="caution">
    <text evidence="3">The sequence shown here is derived from an EMBL/GenBank/DDBJ whole genome shotgun (WGS) entry which is preliminary data.</text>
</comment>
<dbReference type="AlphaFoldDB" id="A0AA39GH13"/>
<protein>
    <recommendedName>
        <fullName evidence="2">Rab-GAP TBC domain-containing protein</fullName>
    </recommendedName>
</protein>
<dbReference type="Gene3D" id="1.10.472.80">
    <property type="entry name" value="Ypt/Rab-GAP domain of gyp1p, domain 3"/>
    <property type="match status" value="1"/>
</dbReference>
<feature type="region of interest" description="Disordered" evidence="1">
    <location>
        <begin position="304"/>
        <end position="362"/>
    </location>
</feature>
<sequence length="919" mass="102788">MTPMAVSQPQLMRGDYNENMSVHLNRAQNHSHGHMAMRSAPRSRPLGDAPRQHAATFPTTPEPPFAGVQQPALSPRWDSLPAPSPSAARFPHLTPTTSTESWNEPPSRPLTAKSSISDFRGLDGSAIENFSRPRKQSLRQDMPRPPIPNLPLPEQISETSNMSPQPSPRQRHPQHPLPASRTSSFSSAYPTPHFDDLYSEPKSPRSRGLHSHSQGPLQQPALGYGRTDGHGTPSPTAASAPWLSGDELRSSFRSQLTTSTAFHGGNTERSSVLTKGSSVTSLSANADEPSLEDVMGMYEEGFEDKPGLQYQAQHDYRQSVTAPFEADRQARPREPVEESAQRQLTHLEPVEEDTLKPPNLSSLDNEIRQSKLFFFSPAFANSVAHLATAGDKRESDKSQDSDSPSQRPSTGTEPNPLHTLDPSDLESRQTSQSPDSQFSESLAEPVVSQSSATYEPPNSGTTTPVFDQPPAEPEEPGFRDRYGFKKANQYVTREQYDAWDKGYSEYLARRKKKWVAFLKENSLMTDRPNRFPDNVKNNAKTKRFIRKGIPPEWRGSAWFYYAGGPAILRAHGGLYEKLLRKTCKQVDQEAIERDLHRTFPDNIKFKPAGGVSAEVAVDSDADSFDSHSPSPGQIEGEPPIITSLRRVLRAFSVYNPRIGYCQSLNFIAGLLLLFVETEEQCFWLLNVITHIYLPGTHEISLEGSKVDLSVLMAEIRDTMPAVWDKIGGDLEAEPSGRPATSKSLRRPTRMRRKDTTALSTERLPPITLCMTAWFMSCFIGTLPIETTLRVWDIFFYEGSKTLFRVALSIFKVGEAEVRAVKDPMEMFGVVQAMPRRMLDANALMEACFKRRNGFGHLTQITIDERRQERRDTARRERNELSASRDVSGNMTEVEAEVRRKGTLFGRKKRDASRSRAVDV</sequence>
<dbReference type="Pfam" id="PF00566">
    <property type="entry name" value="RabGAP-TBC"/>
    <property type="match status" value="2"/>
</dbReference>
<dbReference type="InterPro" id="IPR000195">
    <property type="entry name" value="Rab-GAP-TBC_dom"/>
</dbReference>
<proteinExistence type="predicted"/>
<dbReference type="SUPFAM" id="SSF47923">
    <property type="entry name" value="Ypt/Rab-GAP domain of gyp1p"/>
    <property type="match status" value="2"/>
</dbReference>
<feature type="compositionally biased region" description="Basic and acidic residues" evidence="1">
    <location>
        <begin position="325"/>
        <end position="340"/>
    </location>
</feature>
<dbReference type="SMART" id="SM00164">
    <property type="entry name" value="TBC"/>
    <property type="match status" value="1"/>
</dbReference>
<dbReference type="InterPro" id="IPR035969">
    <property type="entry name" value="Rab-GAP_TBC_sf"/>
</dbReference>
<evidence type="ECO:0000256" key="1">
    <source>
        <dbReference type="SAM" id="MobiDB-lite"/>
    </source>
</evidence>
<keyword evidence="4" id="KW-1185">Reference proteome</keyword>
<feature type="compositionally biased region" description="Polar residues" evidence="1">
    <location>
        <begin position="447"/>
        <end position="465"/>
    </location>
</feature>
<feature type="compositionally biased region" description="Basic and acidic residues" evidence="1">
    <location>
        <begin position="865"/>
        <end position="879"/>
    </location>
</feature>
<feature type="region of interest" description="Disordered" evidence="1">
    <location>
        <begin position="731"/>
        <end position="757"/>
    </location>
</feature>
<organism evidence="3 4">
    <name type="scientific">Sarocladium strictum</name>
    <name type="common">Black bundle disease fungus</name>
    <name type="synonym">Acremonium strictum</name>
    <dbReference type="NCBI Taxonomy" id="5046"/>
    <lineage>
        <taxon>Eukaryota</taxon>
        <taxon>Fungi</taxon>
        <taxon>Dikarya</taxon>
        <taxon>Ascomycota</taxon>
        <taxon>Pezizomycotina</taxon>
        <taxon>Sordariomycetes</taxon>
        <taxon>Hypocreomycetidae</taxon>
        <taxon>Hypocreales</taxon>
        <taxon>Sarocladiaceae</taxon>
        <taxon>Sarocladium</taxon>
    </lineage>
</organism>
<feature type="compositionally biased region" description="Polar residues" evidence="1">
    <location>
        <begin position="180"/>
        <end position="189"/>
    </location>
</feature>
<feature type="compositionally biased region" description="Polar residues" evidence="1">
    <location>
        <begin position="428"/>
        <end position="440"/>
    </location>
</feature>
<gene>
    <name evidence="3" type="ORF">NLU13_5335</name>
</gene>
<feature type="compositionally biased region" description="Polar residues" evidence="1">
    <location>
        <begin position="880"/>
        <end position="890"/>
    </location>
</feature>